<protein>
    <recommendedName>
        <fullName evidence="2">GGDEF domain-containing protein</fullName>
    </recommendedName>
</protein>
<dbReference type="CDD" id="cd01949">
    <property type="entry name" value="GGDEF"/>
    <property type="match status" value="1"/>
</dbReference>
<feature type="transmembrane region" description="Helical" evidence="1">
    <location>
        <begin position="67"/>
        <end position="87"/>
    </location>
</feature>
<dbReference type="PANTHER" id="PTHR46663:SF2">
    <property type="entry name" value="GGDEF DOMAIN-CONTAINING PROTEIN"/>
    <property type="match status" value="1"/>
</dbReference>
<dbReference type="SMART" id="SM00267">
    <property type="entry name" value="GGDEF"/>
    <property type="match status" value="1"/>
</dbReference>
<feature type="transmembrane region" description="Helical" evidence="1">
    <location>
        <begin position="224"/>
        <end position="243"/>
    </location>
</feature>
<keyword evidence="1" id="KW-0472">Membrane</keyword>
<feature type="transmembrane region" description="Helical" evidence="1">
    <location>
        <begin position="133"/>
        <end position="152"/>
    </location>
</feature>
<dbReference type="InterPro" id="IPR043128">
    <property type="entry name" value="Rev_trsase/Diguanyl_cyclase"/>
</dbReference>
<sequence length="505" mass="53026">MLQWTLSVPKSLALAAVVGVAFQAVITVAPAGVVAPVVYALLALMAGAASVGHVWQARERRGRLRLGWSVAVAASGMWSLANLLWFLDPSSRPDSGVLSPASYLATASGVLAPTALLLCSPAEGRLASRLRRMIDGATIAAALALLGWQLVLRQIFPGIHADTRAAVIAVLAGELVAGAYAVVVIARARPSEGNSIALWASALGTLSLFTVLDAANAALGDDRFSNGVGGGYLAATLLLVACCRTPLPSVSGRAEGEQPGPLRALPYLPIGLAFTTAAHQQIAEGRVDALSFWVLLSMAVLVFLRQFLQLRTIEMLIEKVEAQRRDLAHQATHDPLTGLGNRTALAERATALFDGETTRHVGVLMLDLDGFKPINDTHGHSAGDKVLRAVADRLRAQLRLDDLAVRLGGDEFVILLADVRDQAHAAEIGERILRSLRAPLDLGPAAVPVLASAGLAVGATSDTSFEDLLHRADASLYTAKDSGKNVLRMAELYRAGHDGVGLAGR</sequence>
<feature type="domain" description="GGDEF" evidence="2">
    <location>
        <begin position="359"/>
        <end position="492"/>
    </location>
</feature>
<evidence type="ECO:0000256" key="1">
    <source>
        <dbReference type="SAM" id="Phobius"/>
    </source>
</evidence>
<proteinExistence type="predicted"/>
<evidence type="ECO:0000313" key="3">
    <source>
        <dbReference type="EMBL" id="GIE01791.1"/>
    </source>
</evidence>
<dbReference type="NCBIfam" id="TIGR00254">
    <property type="entry name" value="GGDEF"/>
    <property type="match status" value="1"/>
</dbReference>
<dbReference type="Pfam" id="PF00990">
    <property type="entry name" value="GGDEF"/>
    <property type="match status" value="1"/>
</dbReference>
<feature type="transmembrane region" description="Helical" evidence="1">
    <location>
        <begin position="198"/>
        <end position="218"/>
    </location>
</feature>
<feature type="transmembrane region" description="Helical" evidence="1">
    <location>
        <begin position="37"/>
        <end position="55"/>
    </location>
</feature>
<comment type="caution">
    <text evidence="3">The sequence shown here is derived from an EMBL/GenBank/DDBJ whole genome shotgun (WGS) entry which is preliminary data.</text>
</comment>
<dbReference type="Proteomes" id="UP000637628">
    <property type="component" value="Unassembled WGS sequence"/>
</dbReference>
<dbReference type="Gene3D" id="3.30.70.270">
    <property type="match status" value="1"/>
</dbReference>
<evidence type="ECO:0000313" key="4">
    <source>
        <dbReference type="Proteomes" id="UP000637628"/>
    </source>
</evidence>
<keyword evidence="1" id="KW-0812">Transmembrane</keyword>
<feature type="transmembrane region" description="Helical" evidence="1">
    <location>
        <begin position="289"/>
        <end position="308"/>
    </location>
</feature>
<dbReference type="PANTHER" id="PTHR46663">
    <property type="entry name" value="DIGUANYLATE CYCLASE DGCT-RELATED"/>
    <property type="match status" value="1"/>
</dbReference>
<gene>
    <name evidence="3" type="ORF">Adu01nite_31410</name>
</gene>
<reference evidence="3 4" key="1">
    <citation type="submission" date="2021-01" db="EMBL/GenBank/DDBJ databases">
        <title>Whole genome shotgun sequence of Actinoplanes durhamensis NBRC 14914.</title>
        <authorList>
            <person name="Komaki H."/>
            <person name="Tamura T."/>
        </authorList>
    </citation>
    <scope>NUCLEOTIDE SEQUENCE [LARGE SCALE GENOMIC DNA]</scope>
    <source>
        <strain evidence="3 4">NBRC 14914</strain>
    </source>
</reference>
<feature type="transmembrane region" description="Helical" evidence="1">
    <location>
        <begin position="164"/>
        <end position="186"/>
    </location>
</feature>
<dbReference type="SUPFAM" id="SSF55073">
    <property type="entry name" value="Nucleotide cyclase"/>
    <property type="match status" value="1"/>
</dbReference>
<keyword evidence="1" id="KW-1133">Transmembrane helix</keyword>
<name>A0ABQ3YW70_9ACTN</name>
<dbReference type="EMBL" id="BOML01000026">
    <property type="protein sequence ID" value="GIE01791.1"/>
    <property type="molecule type" value="Genomic_DNA"/>
</dbReference>
<dbReference type="InterPro" id="IPR052163">
    <property type="entry name" value="DGC-Regulatory_Protein"/>
</dbReference>
<accession>A0ABQ3YW70</accession>
<feature type="transmembrane region" description="Helical" evidence="1">
    <location>
        <begin position="12"/>
        <end position="31"/>
    </location>
</feature>
<feature type="transmembrane region" description="Helical" evidence="1">
    <location>
        <begin position="102"/>
        <end position="121"/>
    </location>
</feature>
<dbReference type="PROSITE" id="PS50887">
    <property type="entry name" value="GGDEF"/>
    <property type="match status" value="1"/>
</dbReference>
<dbReference type="InterPro" id="IPR029787">
    <property type="entry name" value="Nucleotide_cyclase"/>
</dbReference>
<evidence type="ECO:0000259" key="2">
    <source>
        <dbReference type="PROSITE" id="PS50887"/>
    </source>
</evidence>
<keyword evidence="4" id="KW-1185">Reference proteome</keyword>
<dbReference type="InterPro" id="IPR000160">
    <property type="entry name" value="GGDEF_dom"/>
</dbReference>
<organism evidence="3 4">
    <name type="scientific">Paractinoplanes durhamensis</name>
    <dbReference type="NCBI Taxonomy" id="113563"/>
    <lineage>
        <taxon>Bacteria</taxon>
        <taxon>Bacillati</taxon>
        <taxon>Actinomycetota</taxon>
        <taxon>Actinomycetes</taxon>
        <taxon>Micromonosporales</taxon>
        <taxon>Micromonosporaceae</taxon>
        <taxon>Paractinoplanes</taxon>
    </lineage>
</organism>